<comment type="caution">
    <text evidence="1">The sequence shown here is derived from an EMBL/GenBank/DDBJ whole genome shotgun (WGS) entry which is preliminary data.</text>
</comment>
<evidence type="ECO:0000313" key="2">
    <source>
        <dbReference type="Proteomes" id="UP001152888"/>
    </source>
</evidence>
<reference evidence="1" key="1">
    <citation type="submission" date="2022-03" db="EMBL/GenBank/DDBJ databases">
        <authorList>
            <person name="Sayadi A."/>
        </authorList>
    </citation>
    <scope>NUCLEOTIDE SEQUENCE</scope>
</reference>
<name>A0A9P0PFX3_ACAOB</name>
<sequence length="134" mass="15404">MYSHLIEQHSSMVLEINTVHKRNVIDKREGAHVFYVGGELFRFNIKGSEQSPSYKFSMSHLGMVEGEPKYCYNLQILDQSELGLQFSITQPCQCLSNRGNSNALSIPYEMLRPFVGETSYFNYKINIVKIQVTN</sequence>
<dbReference type="OrthoDB" id="4788989at2759"/>
<protein>
    <submittedName>
        <fullName evidence="1">Uncharacterized protein</fullName>
    </submittedName>
</protein>
<accession>A0A9P0PFX3</accession>
<dbReference type="Proteomes" id="UP001152888">
    <property type="component" value="Unassembled WGS sequence"/>
</dbReference>
<keyword evidence="2" id="KW-1185">Reference proteome</keyword>
<evidence type="ECO:0000313" key="1">
    <source>
        <dbReference type="EMBL" id="CAH1981883.1"/>
    </source>
</evidence>
<dbReference type="AlphaFoldDB" id="A0A9P0PFX3"/>
<gene>
    <name evidence="1" type="ORF">ACAOBT_LOCUS14720</name>
</gene>
<proteinExistence type="predicted"/>
<dbReference type="EMBL" id="CAKOFQ010006914">
    <property type="protein sequence ID" value="CAH1981883.1"/>
    <property type="molecule type" value="Genomic_DNA"/>
</dbReference>
<organism evidence="1 2">
    <name type="scientific">Acanthoscelides obtectus</name>
    <name type="common">Bean weevil</name>
    <name type="synonym">Bruchus obtectus</name>
    <dbReference type="NCBI Taxonomy" id="200917"/>
    <lineage>
        <taxon>Eukaryota</taxon>
        <taxon>Metazoa</taxon>
        <taxon>Ecdysozoa</taxon>
        <taxon>Arthropoda</taxon>
        <taxon>Hexapoda</taxon>
        <taxon>Insecta</taxon>
        <taxon>Pterygota</taxon>
        <taxon>Neoptera</taxon>
        <taxon>Endopterygota</taxon>
        <taxon>Coleoptera</taxon>
        <taxon>Polyphaga</taxon>
        <taxon>Cucujiformia</taxon>
        <taxon>Chrysomeloidea</taxon>
        <taxon>Chrysomelidae</taxon>
        <taxon>Bruchinae</taxon>
        <taxon>Bruchini</taxon>
        <taxon>Acanthoscelides</taxon>
    </lineage>
</organism>